<keyword evidence="4" id="KW-0547">Nucleotide-binding</keyword>
<evidence type="ECO:0000256" key="5">
    <source>
        <dbReference type="ARBA" id="ARBA00022777"/>
    </source>
</evidence>
<keyword evidence="3" id="KW-0808">Transferase</keyword>
<dbReference type="InterPro" id="IPR036890">
    <property type="entry name" value="HATPase_C_sf"/>
</dbReference>
<dbReference type="Proteomes" id="UP001596414">
    <property type="component" value="Unassembled WGS sequence"/>
</dbReference>
<dbReference type="InterPro" id="IPR050980">
    <property type="entry name" value="2C_sensor_his_kinase"/>
</dbReference>
<dbReference type="SUPFAM" id="SSF55874">
    <property type="entry name" value="ATPase domain of HSP90 chaperone/DNA topoisomerase II/histidine kinase"/>
    <property type="match status" value="1"/>
</dbReference>
<dbReference type="RefSeq" id="WP_267639009.1">
    <property type="nucleotide sequence ID" value="NZ_JAODIY010000047.1"/>
</dbReference>
<comment type="catalytic activity">
    <reaction evidence="1">
        <text>ATP + protein L-histidine = ADP + protein N-phospho-L-histidine.</text>
        <dbReference type="EC" id="2.7.13.3"/>
    </reaction>
</comment>
<dbReference type="InterPro" id="IPR003594">
    <property type="entry name" value="HATPase_dom"/>
</dbReference>
<name>A0ABD5X4Z7_9EURY</name>
<gene>
    <name evidence="8" type="ORF">ACFQJ7_08380</name>
</gene>
<dbReference type="EC" id="2.7.13.3" evidence="2"/>
<evidence type="ECO:0000256" key="2">
    <source>
        <dbReference type="ARBA" id="ARBA00012438"/>
    </source>
</evidence>
<dbReference type="Pfam" id="PF02518">
    <property type="entry name" value="HATPase_c"/>
    <property type="match status" value="1"/>
</dbReference>
<dbReference type="GO" id="GO:0005524">
    <property type="term" value="F:ATP binding"/>
    <property type="evidence" value="ECO:0007669"/>
    <property type="project" value="UniProtKB-KW"/>
</dbReference>
<evidence type="ECO:0000256" key="4">
    <source>
        <dbReference type="ARBA" id="ARBA00022741"/>
    </source>
</evidence>
<dbReference type="PANTHER" id="PTHR44936:SF10">
    <property type="entry name" value="SENSOR PROTEIN RSTB"/>
    <property type="match status" value="1"/>
</dbReference>
<comment type="caution">
    <text evidence="8">The sequence shown here is derived from an EMBL/GenBank/DDBJ whole genome shotgun (WGS) entry which is preliminary data.</text>
</comment>
<dbReference type="InterPro" id="IPR004358">
    <property type="entry name" value="Sig_transdc_His_kin-like_C"/>
</dbReference>
<dbReference type="PRINTS" id="PR00344">
    <property type="entry name" value="BCTRLSENSOR"/>
</dbReference>
<dbReference type="PANTHER" id="PTHR44936">
    <property type="entry name" value="SENSOR PROTEIN CREC"/>
    <property type="match status" value="1"/>
</dbReference>
<evidence type="ECO:0000256" key="3">
    <source>
        <dbReference type="ARBA" id="ARBA00022679"/>
    </source>
</evidence>
<evidence type="ECO:0000259" key="7">
    <source>
        <dbReference type="PROSITE" id="PS50109"/>
    </source>
</evidence>
<dbReference type="InterPro" id="IPR032710">
    <property type="entry name" value="NTF2-like_dom_sf"/>
</dbReference>
<keyword evidence="6 8" id="KW-0067">ATP-binding</keyword>
<accession>A0ABD5X4Z7</accession>
<dbReference type="PROSITE" id="PS50109">
    <property type="entry name" value="HIS_KIN"/>
    <property type="match status" value="1"/>
</dbReference>
<dbReference type="Pfam" id="PF07366">
    <property type="entry name" value="SnoaL"/>
    <property type="match status" value="1"/>
</dbReference>
<dbReference type="InterPro" id="IPR009959">
    <property type="entry name" value="Cyclase_SnoaL-like"/>
</dbReference>
<dbReference type="EMBL" id="JBHSZQ010000014">
    <property type="protein sequence ID" value="MFC7126052.1"/>
    <property type="molecule type" value="Genomic_DNA"/>
</dbReference>
<evidence type="ECO:0000313" key="8">
    <source>
        <dbReference type="EMBL" id="MFC7126052.1"/>
    </source>
</evidence>
<feature type="domain" description="Histidine kinase" evidence="7">
    <location>
        <begin position="154"/>
        <end position="363"/>
    </location>
</feature>
<dbReference type="SUPFAM" id="SSF54427">
    <property type="entry name" value="NTF2-like"/>
    <property type="match status" value="1"/>
</dbReference>
<sequence>MTAQNNVGIVHEYINIAHTESRVAAAERYLAEDATVVVNGTSMTSAEYVAEIGQSDRSFVPTETEINQTVVEDNTVVVRAVSKQKQVEPAYGIEPTDGEIETHFSVFHRIVDEEITRMVIVVDEMAKFRQLGLLSEDPTREQLQDQYYQVLNRVLRHDLRNRLNVIRLAADSLAENHASDPVVAGVKIRAVVDELLQTTDKARALEQLAIDAPLESTTFQIDSLVNPVLQKYNESTDAVCTAEYPDDVPSITTDKKLLWNALNELLENSLLYNDRDETQITVVVREVLDSQYNCELQIEDNGPQIPAEVLKPIEENEETELLHGSGIGLWIVKWCLTRLDGELSFEQCDDDGTRVRMLLPNLD</sequence>
<proteinExistence type="predicted"/>
<evidence type="ECO:0000256" key="1">
    <source>
        <dbReference type="ARBA" id="ARBA00000085"/>
    </source>
</evidence>
<protein>
    <recommendedName>
        <fullName evidence="2">histidine kinase</fullName>
        <ecNumber evidence="2">2.7.13.3</ecNumber>
    </recommendedName>
</protein>
<dbReference type="AlphaFoldDB" id="A0ABD5X4Z7"/>
<dbReference type="InterPro" id="IPR005467">
    <property type="entry name" value="His_kinase_dom"/>
</dbReference>
<organism evidence="8 9">
    <name type="scientific">Halovenus rubra</name>
    <dbReference type="NCBI Taxonomy" id="869890"/>
    <lineage>
        <taxon>Archaea</taxon>
        <taxon>Methanobacteriati</taxon>
        <taxon>Methanobacteriota</taxon>
        <taxon>Stenosarchaea group</taxon>
        <taxon>Halobacteria</taxon>
        <taxon>Halobacteriales</taxon>
        <taxon>Haloarculaceae</taxon>
        <taxon>Halovenus</taxon>
    </lineage>
</organism>
<keyword evidence="5" id="KW-0418">Kinase</keyword>
<dbReference type="SMART" id="SM00387">
    <property type="entry name" value="HATPase_c"/>
    <property type="match status" value="1"/>
</dbReference>
<dbReference type="GO" id="GO:0004673">
    <property type="term" value="F:protein histidine kinase activity"/>
    <property type="evidence" value="ECO:0007669"/>
    <property type="project" value="UniProtKB-EC"/>
</dbReference>
<evidence type="ECO:0000256" key="6">
    <source>
        <dbReference type="ARBA" id="ARBA00022840"/>
    </source>
</evidence>
<reference evidence="8 9" key="1">
    <citation type="journal article" date="2014" name="Int. J. Syst. Evol. Microbiol.">
        <title>Complete genome sequence of Corynebacterium casei LMG S-19264T (=DSM 44701T), isolated from a smear-ripened cheese.</title>
        <authorList>
            <consortium name="US DOE Joint Genome Institute (JGI-PGF)"/>
            <person name="Walter F."/>
            <person name="Albersmeier A."/>
            <person name="Kalinowski J."/>
            <person name="Ruckert C."/>
        </authorList>
    </citation>
    <scope>NUCLEOTIDE SEQUENCE [LARGE SCALE GENOMIC DNA]</scope>
    <source>
        <strain evidence="8 9">CGMCC 4.7215</strain>
    </source>
</reference>
<dbReference type="Gene3D" id="3.30.565.10">
    <property type="entry name" value="Histidine kinase-like ATPase, C-terminal domain"/>
    <property type="match status" value="1"/>
</dbReference>
<evidence type="ECO:0000313" key="9">
    <source>
        <dbReference type="Proteomes" id="UP001596414"/>
    </source>
</evidence>
<dbReference type="Gene3D" id="3.10.450.50">
    <property type="match status" value="1"/>
</dbReference>